<protein>
    <submittedName>
        <fullName evidence="1">Uncharacterized protein</fullName>
    </submittedName>
</protein>
<evidence type="ECO:0000313" key="1">
    <source>
        <dbReference type="EMBL" id="QUF05793.1"/>
    </source>
</evidence>
<organism evidence="1 2">
    <name type="scientific">Actinosynnema pretiosum subsp. pretiosum</name>
    <dbReference type="NCBI Taxonomy" id="103721"/>
    <lineage>
        <taxon>Bacteria</taxon>
        <taxon>Bacillati</taxon>
        <taxon>Actinomycetota</taxon>
        <taxon>Actinomycetes</taxon>
        <taxon>Pseudonocardiales</taxon>
        <taxon>Pseudonocardiaceae</taxon>
        <taxon>Actinosynnema</taxon>
    </lineage>
</organism>
<sequence length="232" mass="26359">MSPFWAVTIALVGSALLTGVVVGSALRARRAQRAELLRQVREHGWEFRERDDRWVGVHHELERHVPLAPVLLGPQPVVRARRARDVLTGEHRGRRFALVRFAVTRRENTSQTRWVDERDLWVQLPAPRPTLRVARGSALSNRINAAIAPGVFLLGHPEFDREYRVTCFDEAFARAVLTPEVVARLLGAGHRGFWVRGSWLGGFPSYRELRDVAGVLDTYCDLLDAIPRHVWS</sequence>
<dbReference type="EMBL" id="CP073249">
    <property type="protein sequence ID" value="QUF05793.1"/>
    <property type="molecule type" value="Genomic_DNA"/>
</dbReference>
<dbReference type="AlphaFoldDB" id="A0AA45R5L0"/>
<name>A0AA45R5L0_9PSEU</name>
<accession>A0AA45R5L0</accession>
<proteinExistence type="predicted"/>
<reference evidence="1" key="1">
    <citation type="submission" date="2021-04" db="EMBL/GenBank/DDBJ databases">
        <title>Genomic sequence of Actinosynnema pretiosum subsp. pretiosum ATCC 31280 (C-14919).</title>
        <authorList>
            <person name="Bai L."/>
            <person name="Wang X."/>
            <person name="Xiao Y."/>
        </authorList>
    </citation>
    <scope>NUCLEOTIDE SEQUENCE</scope>
    <source>
        <strain evidence="1">ATCC 31280</strain>
    </source>
</reference>
<gene>
    <name evidence="1" type="ORF">KCV87_06840</name>
</gene>
<evidence type="ECO:0000313" key="2">
    <source>
        <dbReference type="Proteomes" id="UP000677152"/>
    </source>
</evidence>
<dbReference type="Proteomes" id="UP000677152">
    <property type="component" value="Chromosome"/>
</dbReference>